<feature type="chain" id="PRO_5002641648" description="DUF4251 domain-containing protein" evidence="1">
    <location>
        <begin position="23"/>
        <end position="147"/>
    </location>
</feature>
<evidence type="ECO:0008006" key="4">
    <source>
        <dbReference type="Google" id="ProtNLM"/>
    </source>
</evidence>
<proteinExistence type="predicted"/>
<keyword evidence="3" id="KW-1185">Reference proteome</keyword>
<dbReference type="eggNOG" id="ENOG5033MP6">
    <property type="taxonomic scope" value="Bacteria"/>
</dbReference>
<feature type="signal peptide" evidence="1">
    <location>
        <begin position="1"/>
        <end position="22"/>
    </location>
</feature>
<accession>A1ZJ50</accession>
<evidence type="ECO:0000313" key="2">
    <source>
        <dbReference type="EMBL" id="EAY29586.1"/>
    </source>
</evidence>
<protein>
    <recommendedName>
        <fullName evidence="4">DUF4251 domain-containing protein</fullName>
    </recommendedName>
</protein>
<dbReference type="EMBL" id="AAWS01000010">
    <property type="protein sequence ID" value="EAY29586.1"/>
    <property type="molecule type" value="Genomic_DNA"/>
</dbReference>
<dbReference type="AlphaFoldDB" id="A1ZJ50"/>
<comment type="caution">
    <text evidence="2">The sequence shown here is derived from an EMBL/GenBank/DDBJ whole genome shotgun (WGS) entry which is preliminary data.</text>
</comment>
<reference evidence="2 3" key="1">
    <citation type="submission" date="2007-01" db="EMBL/GenBank/DDBJ databases">
        <authorList>
            <person name="Haygood M."/>
            <person name="Podell S."/>
            <person name="Anderson C."/>
            <person name="Hopkinson B."/>
            <person name="Roe K."/>
            <person name="Barbeau K."/>
            <person name="Gaasterland T."/>
            <person name="Ferriera S."/>
            <person name="Johnson J."/>
            <person name="Kravitz S."/>
            <person name="Beeson K."/>
            <person name="Sutton G."/>
            <person name="Rogers Y.-H."/>
            <person name="Friedman R."/>
            <person name="Frazier M."/>
            <person name="Venter J.C."/>
        </authorList>
    </citation>
    <scope>NUCLEOTIDE SEQUENCE [LARGE SCALE GENOMIC DNA]</scope>
    <source>
        <strain evidence="2 3">ATCC 23134</strain>
    </source>
</reference>
<evidence type="ECO:0000256" key="1">
    <source>
        <dbReference type="SAM" id="SignalP"/>
    </source>
</evidence>
<keyword evidence="1" id="KW-0732">Signal</keyword>
<evidence type="ECO:0000313" key="3">
    <source>
        <dbReference type="Proteomes" id="UP000004095"/>
    </source>
</evidence>
<dbReference type="Proteomes" id="UP000004095">
    <property type="component" value="Unassembled WGS sequence"/>
</dbReference>
<gene>
    <name evidence="2" type="ORF">M23134_00470</name>
</gene>
<organism evidence="2 3">
    <name type="scientific">Microscilla marina ATCC 23134</name>
    <dbReference type="NCBI Taxonomy" id="313606"/>
    <lineage>
        <taxon>Bacteria</taxon>
        <taxon>Pseudomonadati</taxon>
        <taxon>Bacteroidota</taxon>
        <taxon>Cytophagia</taxon>
        <taxon>Cytophagales</taxon>
        <taxon>Microscillaceae</taxon>
        <taxon>Microscilla</taxon>
    </lineage>
</organism>
<name>A1ZJ50_MICM2</name>
<sequence length="147" mass="16698">MMKQLLWGIVFFVGLSSQSVFAQKCNMKQFKDKCVTALQRQRGYTFLKSYPLDGQGGVKKKIKYSYILSRGNTYLLTMANRRADAKGISVTITTSSGKTLLSSYDESKKKFHAVVGFKPKVTGIYYFTFEFQNTRNYCAASVLGFKR</sequence>